<dbReference type="PANTHER" id="PTHR12840:SF1">
    <property type="entry name" value="NADH DEHYDROGENASE [UBIQUINONE] 1 BETA SUBCOMPLEX SUBUNIT 8, MITOCHONDRIAL"/>
    <property type="match status" value="1"/>
</dbReference>
<evidence type="ECO:0000313" key="3">
    <source>
        <dbReference type="Proteomes" id="UP000267821"/>
    </source>
</evidence>
<protein>
    <recommendedName>
        <fullName evidence="4">NADH:ubiquinone oxidoreductase 20.1kD subunit</fullName>
    </recommendedName>
</protein>
<proteinExistence type="predicted"/>
<evidence type="ECO:0008006" key="4">
    <source>
        <dbReference type="Google" id="ProtNLM"/>
    </source>
</evidence>
<dbReference type="InterPro" id="IPR008699">
    <property type="entry name" value="NDUFB8"/>
</dbReference>
<reference evidence="2 3" key="1">
    <citation type="journal article" date="2018" name="Nat. Ecol. Evol.">
        <title>Pezizomycetes genomes reveal the molecular basis of ectomycorrhizal truffle lifestyle.</title>
        <authorList>
            <person name="Murat C."/>
            <person name="Payen T."/>
            <person name="Noel B."/>
            <person name="Kuo A."/>
            <person name="Morin E."/>
            <person name="Chen J."/>
            <person name="Kohler A."/>
            <person name="Krizsan K."/>
            <person name="Balestrini R."/>
            <person name="Da Silva C."/>
            <person name="Montanini B."/>
            <person name="Hainaut M."/>
            <person name="Levati E."/>
            <person name="Barry K.W."/>
            <person name="Belfiori B."/>
            <person name="Cichocki N."/>
            <person name="Clum A."/>
            <person name="Dockter R.B."/>
            <person name="Fauchery L."/>
            <person name="Guy J."/>
            <person name="Iotti M."/>
            <person name="Le Tacon F."/>
            <person name="Lindquist E.A."/>
            <person name="Lipzen A."/>
            <person name="Malagnac F."/>
            <person name="Mello A."/>
            <person name="Molinier V."/>
            <person name="Miyauchi S."/>
            <person name="Poulain J."/>
            <person name="Riccioni C."/>
            <person name="Rubini A."/>
            <person name="Sitrit Y."/>
            <person name="Splivallo R."/>
            <person name="Traeger S."/>
            <person name="Wang M."/>
            <person name="Zifcakova L."/>
            <person name="Wipf D."/>
            <person name="Zambonelli A."/>
            <person name="Paolocci F."/>
            <person name="Nowrousian M."/>
            <person name="Ottonello S."/>
            <person name="Baldrian P."/>
            <person name="Spatafora J.W."/>
            <person name="Henrissat B."/>
            <person name="Nagy L.G."/>
            <person name="Aury J.M."/>
            <person name="Wincker P."/>
            <person name="Grigoriev I.V."/>
            <person name="Bonfante P."/>
            <person name="Martin F.M."/>
        </authorList>
    </citation>
    <scope>NUCLEOTIDE SEQUENCE [LARGE SCALE GENOMIC DNA]</scope>
    <source>
        <strain evidence="2 3">ATCC MYA-4762</strain>
    </source>
</reference>
<feature type="region of interest" description="Disordered" evidence="1">
    <location>
        <begin position="28"/>
        <end position="47"/>
    </location>
</feature>
<dbReference type="GO" id="GO:0005739">
    <property type="term" value="C:mitochondrion"/>
    <property type="evidence" value="ECO:0007669"/>
    <property type="project" value="InterPro"/>
</dbReference>
<dbReference type="EMBL" id="ML121567">
    <property type="protein sequence ID" value="RPB20817.1"/>
    <property type="molecule type" value="Genomic_DNA"/>
</dbReference>
<dbReference type="InParanoid" id="A0A3N4LD62"/>
<dbReference type="AlphaFoldDB" id="A0A3N4LD62"/>
<sequence>MLPHRLGTALLRRSTIAGAPAVRSLPPRRLLATPPAAGSDEQVDEPLSIPRVAGIPITNNYETGVSGYNHPDPEMTGGYVNPPAEKRQFRDPYGEYWNKQDRRNYGETVNEDEDILGRFSPEAYTWTTPGKGLMQNGLFVLTVLGLCGVVYSTYPDKPAVPRTFPYDGLREALGGEKAPAAKPDTE</sequence>
<accession>A0A3N4LD62</accession>
<dbReference type="Proteomes" id="UP000267821">
    <property type="component" value="Unassembled WGS sequence"/>
</dbReference>
<evidence type="ECO:0000256" key="1">
    <source>
        <dbReference type="SAM" id="MobiDB-lite"/>
    </source>
</evidence>
<dbReference type="Pfam" id="PF05821">
    <property type="entry name" value="NDUF_B8"/>
    <property type="match status" value="1"/>
</dbReference>
<evidence type="ECO:0000313" key="2">
    <source>
        <dbReference type="EMBL" id="RPB20817.1"/>
    </source>
</evidence>
<feature type="compositionally biased region" description="Low complexity" evidence="1">
    <location>
        <begin position="28"/>
        <end position="37"/>
    </location>
</feature>
<dbReference type="PANTHER" id="PTHR12840">
    <property type="entry name" value="NADH-UBIQUINONE OXIDOREDUCTASE ASHI SUBUNIT"/>
    <property type="match status" value="1"/>
</dbReference>
<organism evidence="2 3">
    <name type="scientific">Terfezia boudieri ATCC MYA-4762</name>
    <dbReference type="NCBI Taxonomy" id="1051890"/>
    <lineage>
        <taxon>Eukaryota</taxon>
        <taxon>Fungi</taxon>
        <taxon>Dikarya</taxon>
        <taxon>Ascomycota</taxon>
        <taxon>Pezizomycotina</taxon>
        <taxon>Pezizomycetes</taxon>
        <taxon>Pezizales</taxon>
        <taxon>Pezizaceae</taxon>
        <taxon>Terfezia</taxon>
    </lineage>
</organism>
<keyword evidence="3" id="KW-1185">Reference proteome</keyword>
<gene>
    <name evidence="2" type="ORF">L211DRAFT_870387</name>
</gene>
<dbReference type="OrthoDB" id="2014058at2759"/>
<name>A0A3N4LD62_9PEZI</name>
<dbReference type="STRING" id="1051890.A0A3N4LD62"/>